<proteinExistence type="predicted"/>
<name>A0A4P8IEE7_9FIRM</name>
<reference evidence="1 2" key="1">
    <citation type="submission" date="2019-05" db="EMBL/GenBank/DDBJ databases">
        <title>Complete genome sequencing of Anaerostipes rhamnosivorans.</title>
        <authorList>
            <person name="Bui T.P.N."/>
            <person name="de Vos W.M."/>
        </authorList>
    </citation>
    <scope>NUCLEOTIDE SEQUENCE [LARGE SCALE GENOMIC DNA]</scope>
    <source>
        <strain evidence="1 2">1y2</strain>
    </source>
</reference>
<evidence type="ECO:0000313" key="1">
    <source>
        <dbReference type="EMBL" id="QCP36148.1"/>
    </source>
</evidence>
<evidence type="ECO:0000313" key="2">
    <source>
        <dbReference type="Proteomes" id="UP000298653"/>
    </source>
</evidence>
<dbReference type="AlphaFoldDB" id="A0A4P8IEE7"/>
<keyword evidence="2" id="KW-1185">Reference proteome</keyword>
<organism evidence="1 2">
    <name type="scientific">Anaerostipes rhamnosivorans</name>
    <dbReference type="NCBI Taxonomy" id="1229621"/>
    <lineage>
        <taxon>Bacteria</taxon>
        <taxon>Bacillati</taxon>
        <taxon>Bacillota</taxon>
        <taxon>Clostridia</taxon>
        <taxon>Lachnospirales</taxon>
        <taxon>Lachnospiraceae</taxon>
        <taxon>Anaerostipes</taxon>
    </lineage>
</organism>
<accession>A0A4P8IEE7</accession>
<sequence length="40" mass="4868">MKGVKVQTKDSQFVESRTDFKITKSLLRRVFNVKFTEYRR</sequence>
<protein>
    <submittedName>
        <fullName evidence="1">Uncharacterized protein</fullName>
    </submittedName>
</protein>
<dbReference type="KEGG" id="arf:AR1Y2_2694"/>
<gene>
    <name evidence="1" type="ORF">AR1Y2_2694</name>
</gene>
<dbReference type="EMBL" id="CP040058">
    <property type="protein sequence ID" value="QCP36148.1"/>
    <property type="molecule type" value="Genomic_DNA"/>
</dbReference>
<dbReference type="Proteomes" id="UP000298653">
    <property type="component" value="Chromosome"/>
</dbReference>